<evidence type="ECO:0000313" key="13">
    <source>
        <dbReference type="EMBL" id="BBF22648.1"/>
    </source>
</evidence>
<evidence type="ECO:0000259" key="10">
    <source>
        <dbReference type="PROSITE" id="PS50109"/>
    </source>
</evidence>
<dbReference type="AlphaFoldDB" id="A0A2Z6IC51"/>
<dbReference type="SUPFAM" id="SSF55874">
    <property type="entry name" value="ATPase domain of HSP90 chaperone/DNA topoisomerase II/histidine kinase"/>
    <property type="match status" value="1"/>
</dbReference>
<dbReference type="SUPFAM" id="SSF47384">
    <property type="entry name" value="Homodimeric domain of signal transducing histidine kinase"/>
    <property type="match status" value="1"/>
</dbReference>
<evidence type="ECO:0000256" key="5">
    <source>
        <dbReference type="ARBA" id="ARBA00022741"/>
    </source>
</evidence>
<dbReference type="Gene3D" id="3.30.565.10">
    <property type="entry name" value="Histidine kinase-like ATPase, C-terminal domain"/>
    <property type="match status" value="1"/>
</dbReference>
<dbReference type="GO" id="GO:0000155">
    <property type="term" value="F:phosphorelay sensor kinase activity"/>
    <property type="evidence" value="ECO:0007669"/>
    <property type="project" value="InterPro"/>
</dbReference>
<keyword evidence="6" id="KW-0418">Kinase</keyword>
<evidence type="ECO:0000256" key="7">
    <source>
        <dbReference type="ARBA" id="ARBA00022840"/>
    </source>
</evidence>
<dbReference type="KEGG" id="sutt:SUTMEG_05390"/>
<dbReference type="CDD" id="cd00130">
    <property type="entry name" value="PAS"/>
    <property type="match status" value="1"/>
</dbReference>
<evidence type="ECO:0000259" key="11">
    <source>
        <dbReference type="PROSITE" id="PS50112"/>
    </source>
</evidence>
<dbReference type="PROSITE" id="PS50109">
    <property type="entry name" value="HIS_KIN"/>
    <property type="match status" value="1"/>
</dbReference>
<dbReference type="InterPro" id="IPR005467">
    <property type="entry name" value="His_kinase_dom"/>
</dbReference>
<keyword evidence="8" id="KW-0902">Two-component regulatory system</keyword>
<dbReference type="PROSITE" id="PS50112">
    <property type="entry name" value="PAS"/>
    <property type="match status" value="1"/>
</dbReference>
<dbReference type="EC" id="2.7.13.3" evidence="2"/>
<dbReference type="InterPro" id="IPR003594">
    <property type="entry name" value="HATPase_dom"/>
</dbReference>
<dbReference type="InterPro" id="IPR036097">
    <property type="entry name" value="HisK_dim/P_sf"/>
</dbReference>
<comment type="catalytic activity">
    <reaction evidence="1">
        <text>ATP + protein L-histidine = ADP + protein N-phospho-L-histidine.</text>
        <dbReference type="EC" id="2.7.13.3"/>
    </reaction>
</comment>
<dbReference type="SMART" id="SM00086">
    <property type="entry name" value="PAC"/>
    <property type="match status" value="2"/>
</dbReference>
<dbReference type="PROSITE" id="PS50113">
    <property type="entry name" value="PAC"/>
    <property type="match status" value="1"/>
</dbReference>
<evidence type="ECO:0000256" key="3">
    <source>
        <dbReference type="ARBA" id="ARBA00022553"/>
    </source>
</evidence>
<dbReference type="InterPro" id="IPR036890">
    <property type="entry name" value="HATPase_C_sf"/>
</dbReference>
<feature type="domain" description="PAS" evidence="11">
    <location>
        <begin position="317"/>
        <end position="383"/>
    </location>
</feature>
<dbReference type="OrthoDB" id="1931120at2"/>
<sequence>MPADSSVTAVADAFQKLTTSDQIPKVTKYGLWASWAALVLLAACLIVVSFLVIDSERRAEEIRLQQSTDLVVQSLESRILGTAELLQKTSMRLMQVQNGRFPMASAELSATTLMEERSEVTSIALVTKENEVIRSWTSSVSPTIERRQVGALLTEKELTAAVARVFITDTSEITPLYTLKDTQLVYADLIVPTPSSQQVLVARVDLSRLLTSAVRFSSNDRYRFVFLENGDYVLEGDREQSTDAESAVRYEAPLTLLGRRSDVKTTILGTSFDHALSATNKVPVFLVAGLSVMLALTLAWLFYYQRQQHRSHRLLAAEYSLRRAMSESAVVGLRVTDREGRIIYVNETFQKILGCEASDLLGQRPPYTYWLEDIHERLDEILKAGNPTPEPVTFLARRKSGEVFHAEVRLSPLEDENGRSLGYIGALYDVTAQALAREEVLAANDRFTRVVQSLNSSLAVLSDSDELYFANRGYERLFGRSSEGAVRLLESLRTLPEAEHREGLYDEATERWFDVRVRPLVWTKGENARLMIATDITARRELEIAREQQLRRAEATQRLVTMGEMASSLAHELNQPLAAISNYAGGAYTMLENGTLSSERCRTAFERIENQAVRAGKIIQRIRGFAKKTDAKLEPVLVSKVIQETMELANIQARKLNARLEIDLEENLPTLRGDEVMLEQLLLNLLKNAMEAVFESDNHTIRVRVARLEAHQNMVRFEVIDHGPGISDEEKARLFDAFYSTKSEGMGMGLNICRSIAELHGGRLGITDTPGGGATFSFTVPVWTGEA</sequence>
<evidence type="ECO:0000256" key="8">
    <source>
        <dbReference type="ARBA" id="ARBA00023012"/>
    </source>
</evidence>
<keyword evidence="9" id="KW-0812">Transmembrane</keyword>
<feature type="domain" description="PAC" evidence="12">
    <location>
        <begin position="390"/>
        <end position="442"/>
    </location>
</feature>
<keyword evidence="9" id="KW-0472">Membrane</keyword>
<feature type="transmembrane region" description="Helical" evidence="9">
    <location>
        <begin position="32"/>
        <end position="53"/>
    </location>
</feature>
<protein>
    <recommendedName>
        <fullName evidence="2">histidine kinase</fullName>
        <ecNumber evidence="2">2.7.13.3</ecNumber>
    </recommendedName>
</protein>
<dbReference type="PANTHER" id="PTHR43065:SF10">
    <property type="entry name" value="PEROXIDE STRESS-ACTIVATED HISTIDINE KINASE MAK3"/>
    <property type="match status" value="1"/>
</dbReference>
<dbReference type="InterPro" id="IPR001610">
    <property type="entry name" value="PAC"/>
</dbReference>
<keyword evidence="5" id="KW-0547">Nucleotide-binding</keyword>
<dbReference type="GO" id="GO:0005524">
    <property type="term" value="F:ATP binding"/>
    <property type="evidence" value="ECO:0007669"/>
    <property type="project" value="UniProtKB-KW"/>
</dbReference>
<dbReference type="EMBL" id="AP018786">
    <property type="protein sequence ID" value="BBF22648.1"/>
    <property type="molecule type" value="Genomic_DNA"/>
</dbReference>
<dbReference type="InterPro" id="IPR000014">
    <property type="entry name" value="PAS"/>
</dbReference>
<dbReference type="RefSeq" id="WP_120176335.1">
    <property type="nucleotide sequence ID" value="NZ_AP018786.1"/>
</dbReference>
<keyword evidence="14" id="KW-1185">Reference proteome</keyword>
<dbReference type="PANTHER" id="PTHR43065">
    <property type="entry name" value="SENSOR HISTIDINE KINASE"/>
    <property type="match status" value="1"/>
</dbReference>
<keyword evidence="3" id="KW-0597">Phosphoprotein</keyword>
<evidence type="ECO:0000259" key="12">
    <source>
        <dbReference type="PROSITE" id="PS50113"/>
    </source>
</evidence>
<dbReference type="CDD" id="cd00082">
    <property type="entry name" value="HisKA"/>
    <property type="match status" value="1"/>
</dbReference>
<dbReference type="InterPro" id="IPR003661">
    <property type="entry name" value="HisK_dim/P_dom"/>
</dbReference>
<dbReference type="Pfam" id="PF02518">
    <property type="entry name" value="HATPase_c"/>
    <property type="match status" value="1"/>
</dbReference>
<dbReference type="SMART" id="SM00388">
    <property type="entry name" value="HisKA"/>
    <property type="match status" value="1"/>
</dbReference>
<evidence type="ECO:0000256" key="4">
    <source>
        <dbReference type="ARBA" id="ARBA00022679"/>
    </source>
</evidence>
<dbReference type="InterPro" id="IPR000700">
    <property type="entry name" value="PAS-assoc_C"/>
</dbReference>
<dbReference type="NCBIfam" id="TIGR00229">
    <property type="entry name" value="sensory_box"/>
    <property type="match status" value="1"/>
</dbReference>
<dbReference type="PRINTS" id="PR00344">
    <property type="entry name" value="BCTRLSENSOR"/>
</dbReference>
<keyword evidence="9" id="KW-1133">Transmembrane helix</keyword>
<dbReference type="Proteomes" id="UP000271003">
    <property type="component" value="Chromosome"/>
</dbReference>
<feature type="domain" description="Histidine kinase" evidence="10">
    <location>
        <begin position="568"/>
        <end position="784"/>
    </location>
</feature>
<dbReference type="Pfam" id="PF00512">
    <property type="entry name" value="HisKA"/>
    <property type="match status" value="1"/>
</dbReference>
<keyword evidence="7" id="KW-0067">ATP-binding</keyword>
<dbReference type="SUPFAM" id="SSF55785">
    <property type="entry name" value="PYP-like sensor domain (PAS domain)"/>
    <property type="match status" value="2"/>
</dbReference>
<accession>A0A2Z6IC51</accession>
<evidence type="ECO:0000256" key="2">
    <source>
        <dbReference type="ARBA" id="ARBA00012438"/>
    </source>
</evidence>
<organism evidence="13 14">
    <name type="scientific">Sutterella megalosphaeroides</name>
    <dbReference type="NCBI Taxonomy" id="2494234"/>
    <lineage>
        <taxon>Bacteria</taxon>
        <taxon>Pseudomonadati</taxon>
        <taxon>Pseudomonadota</taxon>
        <taxon>Betaproteobacteria</taxon>
        <taxon>Burkholderiales</taxon>
        <taxon>Sutterellaceae</taxon>
        <taxon>Sutterella</taxon>
    </lineage>
</organism>
<feature type="transmembrane region" description="Helical" evidence="9">
    <location>
        <begin position="284"/>
        <end position="303"/>
    </location>
</feature>
<dbReference type="SMART" id="SM00091">
    <property type="entry name" value="PAS"/>
    <property type="match status" value="2"/>
</dbReference>
<keyword evidence="4" id="KW-0808">Transferase</keyword>
<evidence type="ECO:0000256" key="9">
    <source>
        <dbReference type="SAM" id="Phobius"/>
    </source>
</evidence>
<reference evidence="13 14" key="1">
    <citation type="journal article" date="2018" name="Int. J. Syst. Evol. Microbiol.">
        <title>Mesosutterella multiformis gen. nov., sp. nov., a member of the family Sutterellaceae and Sutterella megalosphaeroides sp. nov., isolated from human faeces.</title>
        <authorList>
            <person name="Sakamoto M."/>
            <person name="Ikeyama N."/>
            <person name="Kunihiro T."/>
            <person name="Iino T."/>
            <person name="Yuki M."/>
            <person name="Ohkuma M."/>
        </authorList>
    </citation>
    <scope>NUCLEOTIDE SEQUENCE [LARGE SCALE GENOMIC DNA]</scope>
    <source>
        <strain evidence="13 14">6FBBBH3</strain>
    </source>
</reference>
<dbReference type="InterPro" id="IPR035965">
    <property type="entry name" value="PAS-like_dom_sf"/>
</dbReference>
<gene>
    <name evidence="13" type="ORF">SUTMEG_05390</name>
</gene>
<proteinExistence type="predicted"/>
<name>A0A2Z6IC51_9BURK</name>
<evidence type="ECO:0000256" key="1">
    <source>
        <dbReference type="ARBA" id="ARBA00000085"/>
    </source>
</evidence>
<dbReference type="Pfam" id="PF13426">
    <property type="entry name" value="PAS_9"/>
    <property type="match status" value="1"/>
</dbReference>
<evidence type="ECO:0000256" key="6">
    <source>
        <dbReference type="ARBA" id="ARBA00022777"/>
    </source>
</evidence>
<dbReference type="Gene3D" id="3.30.450.20">
    <property type="entry name" value="PAS domain"/>
    <property type="match status" value="2"/>
</dbReference>
<evidence type="ECO:0000313" key="14">
    <source>
        <dbReference type="Proteomes" id="UP000271003"/>
    </source>
</evidence>
<dbReference type="SMART" id="SM00387">
    <property type="entry name" value="HATPase_c"/>
    <property type="match status" value="1"/>
</dbReference>
<dbReference type="Gene3D" id="1.10.287.130">
    <property type="match status" value="1"/>
</dbReference>
<dbReference type="InterPro" id="IPR004358">
    <property type="entry name" value="Sig_transdc_His_kin-like_C"/>
</dbReference>